<evidence type="ECO:0000313" key="2">
    <source>
        <dbReference type="EMBL" id="MBK4215115.1"/>
    </source>
</evidence>
<sequence length="312" mass="33226">MQTFDHAEVEARLDWPALIETLRQGFAAARAEAPARQVLTIEQPDGQQVSLLIMPAWQAGRAMGVKVVTFFPWNAAVGKATINAGYLMFDGGDGRLVATMDGDALTERRTAAASALAADYLARRDVRHLLICGTGQLATAAAQAHAAVRDYQTISVWGRNADKAVAVARKLTEAGLPTIPCTDLEAGCRAADVVSCMTASTEPFIRGEWLQPGSHLDLIGAFKSDMRESDDHALLQARVFVDGREGALLAGDLAQPIAAGLFDPSQIVGDLTQLTQGAVQGRETETERTLFKSVGHSQEDLFAAMQVAGIAP</sequence>
<dbReference type="InterPro" id="IPR003462">
    <property type="entry name" value="ODC_Mu_crystall"/>
</dbReference>
<dbReference type="InterPro" id="IPR036291">
    <property type="entry name" value="NAD(P)-bd_dom_sf"/>
</dbReference>
<accession>A0A934VYT8</accession>
<proteinExistence type="inferred from homology"/>
<dbReference type="GO" id="GO:0005737">
    <property type="term" value="C:cytoplasm"/>
    <property type="evidence" value="ECO:0007669"/>
    <property type="project" value="TreeGrafter"/>
</dbReference>
<dbReference type="EMBL" id="JAEPRQ010000001">
    <property type="protein sequence ID" value="MBK4215115.1"/>
    <property type="molecule type" value="Genomic_DNA"/>
</dbReference>
<comment type="similarity">
    <text evidence="1">Belongs to the ornithine cyclodeaminase/mu-crystallin family.</text>
</comment>
<dbReference type="Proteomes" id="UP000640485">
    <property type="component" value="Unassembled WGS sequence"/>
</dbReference>
<comment type="caution">
    <text evidence="2">The sequence shown here is derived from an EMBL/GenBank/DDBJ whole genome shotgun (WGS) entry which is preliminary data.</text>
</comment>
<dbReference type="SUPFAM" id="SSF51735">
    <property type="entry name" value="NAD(P)-binding Rossmann-fold domains"/>
    <property type="match status" value="1"/>
</dbReference>
<dbReference type="FunFam" id="3.40.50.720:FF:000311">
    <property type="entry name" value="Ornithine cyclodeaminase"/>
    <property type="match status" value="1"/>
</dbReference>
<dbReference type="PANTHER" id="PTHR13812">
    <property type="entry name" value="KETIMINE REDUCTASE MU-CRYSTALLIN"/>
    <property type="match status" value="1"/>
</dbReference>
<dbReference type="InterPro" id="IPR023401">
    <property type="entry name" value="ODC_N"/>
</dbReference>
<dbReference type="NCBIfam" id="NF004793">
    <property type="entry name" value="PRK06141.1"/>
    <property type="match status" value="1"/>
</dbReference>
<dbReference type="AlphaFoldDB" id="A0A934VYT8"/>
<organism evidence="2 3">
    <name type="scientific">Paracoccus caeni</name>
    <dbReference type="NCBI Taxonomy" id="657651"/>
    <lineage>
        <taxon>Bacteria</taxon>
        <taxon>Pseudomonadati</taxon>
        <taxon>Pseudomonadota</taxon>
        <taxon>Alphaproteobacteria</taxon>
        <taxon>Rhodobacterales</taxon>
        <taxon>Paracoccaceae</taxon>
        <taxon>Paracoccus</taxon>
    </lineage>
</organism>
<dbReference type="Gene3D" id="3.40.50.720">
    <property type="entry name" value="NAD(P)-binding Rossmann-like Domain"/>
    <property type="match status" value="1"/>
</dbReference>
<dbReference type="Gene3D" id="3.30.1780.10">
    <property type="entry name" value="ornithine cyclodeaminase, domain 1"/>
    <property type="match status" value="1"/>
</dbReference>
<dbReference type="GO" id="GO:0016491">
    <property type="term" value="F:oxidoreductase activity"/>
    <property type="evidence" value="ECO:0007669"/>
    <property type="project" value="UniProtKB-ARBA"/>
</dbReference>
<dbReference type="GO" id="GO:0019752">
    <property type="term" value="P:carboxylic acid metabolic process"/>
    <property type="evidence" value="ECO:0007669"/>
    <property type="project" value="UniProtKB-ARBA"/>
</dbReference>
<protein>
    <submittedName>
        <fullName evidence="2">Ornithine cyclodeaminase family protein</fullName>
    </submittedName>
</protein>
<dbReference type="PIRSF" id="PIRSF001439">
    <property type="entry name" value="CryM"/>
    <property type="match status" value="1"/>
</dbReference>
<gene>
    <name evidence="2" type="ORF">JJJ17_04170</name>
</gene>
<keyword evidence="3" id="KW-1185">Reference proteome</keyword>
<dbReference type="Pfam" id="PF02423">
    <property type="entry name" value="OCD_Mu_crystall"/>
    <property type="match status" value="1"/>
</dbReference>
<dbReference type="PANTHER" id="PTHR13812:SF19">
    <property type="entry name" value="KETIMINE REDUCTASE MU-CRYSTALLIN"/>
    <property type="match status" value="1"/>
</dbReference>
<name>A0A934VYT8_9RHOB</name>
<evidence type="ECO:0000313" key="3">
    <source>
        <dbReference type="Proteomes" id="UP000640485"/>
    </source>
</evidence>
<reference evidence="2" key="1">
    <citation type="submission" date="2021-01" db="EMBL/GenBank/DDBJ databases">
        <title>Paracoccus amoyensis sp. nov., isolated from the surface seawater along the coast of Xiamen Island, China.</title>
        <authorList>
            <person name="Lyu L."/>
        </authorList>
    </citation>
    <scope>NUCLEOTIDE SEQUENCE</scope>
    <source>
        <strain evidence="2">MJ17</strain>
    </source>
</reference>
<evidence type="ECO:0000256" key="1">
    <source>
        <dbReference type="ARBA" id="ARBA00008903"/>
    </source>
</evidence>
<dbReference type="RefSeq" id="WP_200683990.1">
    <property type="nucleotide sequence ID" value="NZ_JAEPRQ010000001.1"/>
</dbReference>